<dbReference type="SUPFAM" id="SSF69721">
    <property type="entry name" value="DsrC, the gamma subunit of dissimilatory sulfite reductase"/>
    <property type="match status" value="1"/>
</dbReference>
<sequence>MLAPWSPEDAVQAAELAGLGALGGHHWKVIACVREEAARCGRLPTLQRIEKLTGFGAGELHRLFPGRTASLIARLAGFAPRPSGTERGAAGGH</sequence>
<accession>A0A933SBU2</accession>
<comment type="similarity">
    <text evidence="2">Belongs to the DsrC/TusE family.</text>
</comment>
<evidence type="ECO:0000313" key="5">
    <source>
        <dbReference type="Proteomes" id="UP000696931"/>
    </source>
</evidence>
<dbReference type="GO" id="GO:0005737">
    <property type="term" value="C:cytoplasm"/>
    <property type="evidence" value="ECO:0007669"/>
    <property type="project" value="UniProtKB-SubCell"/>
</dbReference>
<name>A0A933SBU2_UNCEI</name>
<reference evidence="4" key="1">
    <citation type="submission" date="2020-07" db="EMBL/GenBank/DDBJ databases">
        <title>Huge and variable diversity of episymbiotic CPR bacteria and DPANN archaea in groundwater ecosystems.</title>
        <authorList>
            <person name="He C.Y."/>
            <person name="Keren R."/>
            <person name="Whittaker M."/>
            <person name="Farag I.F."/>
            <person name="Doudna J."/>
            <person name="Cate J.H.D."/>
            <person name="Banfield J.F."/>
        </authorList>
    </citation>
    <scope>NUCLEOTIDE SEQUENCE</scope>
    <source>
        <strain evidence="4">NC_groundwater_1813_Pr3_B-0.1um_71_17</strain>
    </source>
</reference>
<proteinExistence type="inferred from homology"/>
<dbReference type="Gene3D" id="1.10.10.370">
    <property type="entry name" value="DsrC-like protein, C-terminal domain"/>
    <property type="match status" value="1"/>
</dbReference>
<gene>
    <name evidence="4" type="ORF">HZA61_03640</name>
</gene>
<evidence type="ECO:0000256" key="2">
    <source>
        <dbReference type="ARBA" id="ARBA00005718"/>
    </source>
</evidence>
<organism evidence="4 5">
    <name type="scientific">Eiseniibacteriota bacterium</name>
    <dbReference type="NCBI Taxonomy" id="2212470"/>
    <lineage>
        <taxon>Bacteria</taxon>
        <taxon>Candidatus Eiseniibacteriota</taxon>
    </lineage>
</organism>
<dbReference type="Pfam" id="PF04358">
    <property type="entry name" value="DsrC"/>
    <property type="match status" value="1"/>
</dbReference>
<dbReference type="InterPro" id="IPR007453">
    <property type="entry name" value="DsrC/TusE"/>
</dbReference>
<evidence type="ECO:0000256" key="1">
    <source>
        <dbReference type="ARBA" id="ARBA00004496"/>
    </source>
</evidence>
<comment type="caution">
    <text evidence="4">The sequence shown here is derived from an EMBL/GenBank/DDBJ whole genome shotgun (WGS) entry which is preliminary data.</text>
</comment>
<keyword evidence="3" id="KW-0963">Cytoplasm</keyword>
<evidence type="ECO:0000313" key="4">
    <source>
        <dbReference type="EMBL" id="MBI5168561.1"/>
    </source>
</evidence>
<dbReference type="Proteomes" id="UP000696931">
    <property type="component" value="Unassembled WGS sequence"/>
</dbReference>
<evidence type="ECO:0000256" key="3">
    <source>
        <dbReference type="ARBA" id="ARBA00022490"/>
    </source>
</evidence>
<dbReference type="InterPro" id="IPR042072">
    <property type="entry name" value="DsrC-like_C"/>
</dbReference>
<dbReference type="AlphaFoldDB" id="A0A933SBU2"/>
<protein>
    <submittedName>
        <fullName evidence="4">TusE/DsrC/DsvC family sulfur relay protein</fullName>
    </submittedName>
</protein>
<dbReference type="InterPro" id="IPR025526">
    <property type="entry name" value="DsrC-like_dom_sf"/>
</dbReference>
<comment type="subcellular location">
    <subcellularLocation>
        <location evidence="1">Cytoplasm</location>
    </subcellularLocation>
</comment>
<dbReference type="EMBL" id="JACRIW010000031">
    <property type="protein sequence ID" value="MBI5168561.1"/>
    <property type="molecule type" value="Genomic_DNA"/>
</dbReference>